<keyword evidence="4" id="KW-0597">Phosphoprotein</keyword>
<feature type="domain" description="Protein kinase" evidence="20">
    <location>
        <begin position="304"/>
        <end position="578"/>
    </location>
</feature>
<keyword evidence="5" id="KW-0808">Transferase</keyword>
<keyword evidence="10" id="KW-0418">Kinase</keyword>
<keyword evidence="12 19" id="KW-1133">Transmembrane helix</keyword>
<keyword evidence="14" id="KW-0675">Receptor</keyword>
<evidence type="ECO:0000256" key="14">
    <source>
        <dbReference type="ARBA" id="ARBA00023170"/>
    </source>
</evidence>
<keyword evidence="11" id="KW-0067">ATP-binding</keyword>
<dbReference type="PROSITE" id="PS00108">
    <property type="entry name" value="PROTEIN_KINASE_ST"/>
    <property type="match status" value="1"/>
</dbReference>
<evidence type="ECO:0000256" key="16">
    <source>
        <dbReference type="ARBA" id="ARBA00047899"/>
    </source>
</evidence>
<sequence>MGCRHLSSATEKTLGGKGNMRGLPSGLNCLQRDFPCNRGKGVYYNFGINCGGPEIKPSNGTLYEGDEEDLGPATYYVTNTNRWAVSNVGFFTGNNNPSYTSELALFQSTRLSASSLRYYGLGLENGNYSIDLEFSETAFLDSATWKTTGRRVFDIYIQGKLVLKDFDMRKEAGGVFPQYVDKYFEAHVSENYLEIHLFWAGKGTCCIPAQGTYGPSISAISVTPGFTPTVSNKPPTKKKKRIGLIVGTAVGVGVLFCFLSVLAVFYTVKRRKKSQENNNEELFGIDVRPFTFSYAELKTATNDFNSTNKLGEGGFGVVYKGTLDDGRVVAVMQLSVSSHQGTNQFVTEIATISAVQHRNLVKLYGCCLEGDKRILVYEYLENNSIDQALFGDLSLKLDWSMRFSICLGVARGLTYLHEESHIRIVHRDVKASNILLDSSLNPKISDFGLAKFYDDKMTHISTCVAGTFGYLAPEYAMSGHLTEKADVFAFGVVALEIVSGRPRSDLTLDEEKRYLLEWAWNLHEQKCELKLVDPKLSEFDEEEVRRVIRVALLCTQTSPLVRPAMSRVVAMRSGDSEVNKEITRPGYFTNWKFDHVSSLVSSSIATEVIDTDYNHYLSTSTNTVRDVEPSPTSASRPMLHSTSRGE</sequence>
<dbReference type="Gene3D" id="2.60.120.430">
    <property type="entry name" value="Galactose-binding lectin"/>
    <property type="match status" value="1"/>
</dbReference>
<comment type="subcellular location">
    <subcellularLocation>
        <location evidence="1">Membrane</location>
        <topology evidence="1">Single-pass type I membrane protein</topology>
    </subcellularLocation>
</comment>
<dbReference type="AlphaFoldDB" id="A0AA88AJA0"/>
<evidence type="ECO:0000256" key="19">
    <source>
        <dbReference type="SAM" id="Phobius"/>
    </source>
</evidence>
<dbReference type="InterPro" id="IPR001245">
    <property type="entry name" value="Ser-Thr/Tyr_kinase_cat_dom"/>
</dbReference>
<keyword evidence="9" id="KW-0547">Nucleotide-binding</keyword>
<evidence type="ECO:0000256" key="5">
    <source>
        <dbReference type="ARBA" id="ARBA00022679"/>
    </source>
</evidence>
<evidence type="ECO:0000256" key="18">
    <source>
        <dbReference type="SAM" id="MobiDB-lite"/>
    </source>
</evidence>
<dbReference type="FunFam" id="2.60.120.430:FF:000002">
    <property type="entry name" value="Leucine-rich repeat receptor-like protein kinase"/>
    <property type="match status" value="1"/>
</dbReference>
<dbReference type="Pfam" id="PF07714">
    <property type="entry name" value="PK_Tyr_Ser-Thr"/>
    <property type="match status" value="1"/>
</dbReference>
<comment type="catalytic activity">
    <reaction evidence="17">
        <text>L-seryl-[protein] + ATP = O-phospho-L-seryl-[protein] + ADP + H(+)</text>
        <dbReference type="Rhea" id="RHEA:17989"/>
        <dbReference type="Rhea" id="RHEA-COMP:9863"/>
        <dbReference type="Rhea" id="RHEA-COMP:11604"/>
        <dbReference type="ChEBI" id="CHEBI:15378"/>
        <dbReference type="ChEBI" id="CHEBI:29999"/>
        <dbReference type="ChEBI" id="CHEBI:30616"/>
        <dbReference type="ChEBI" id="CHEBI:83421"/>
        <dbReference type="ChEBI" id="CHEBI:456216"/>
        <dbReference type="EC" id="2.7.11.1"/>
    </reaction>
</comment>
<keyword evidence="13 19" id="KW-0472">Membrane</keyword>
<dbReference type="PANTHER" id="PTHR48006:SF62">
    <property type="entry name" value="LEUCINE-RICH REPEAT TRANSMEMBRANE PROTEIN KINASE"/>
    <property type="match status" value="1"/>
</dbReference>
<dbReference type="GO" id="GO:0005886">
    <property type="term" value="C:plasma membrane"/>
    <property type="evidence" value="ECO:0007669"/>
    <property type="project" value="TreeGrafter"/>
</dbReference>
<keyword evidence="6 19" id="KW-0812">Transmembrane</keyword>
<comment type="caution">
    <text evidence="21">The sequence shown here is derived from an EMBL/GenBank/DDBJ whole genome shotgun (WGS) entry which is preliminary data.</text>
</comment>
<evidence type="ECO:0000313" key="21">
    <source>
        <dbReference type="EMBL" id="GMN56519.1"/>
    </source>
</evidence>
<keyword evidence="7" id="KW-0732">Signal</keyword>
<dbReference type="FunFam" id="1.10.510.10:FF:000044">
    <property type="entry name" value="Putative LRR receptor-like serine/threonine-protein kinase"/>
    <property type="match status" value="1"/>
</dbReference>
<dbReference type="EC" id="2.7.11.1" evidence="2"/>
<dbReference type="GO" id="GO:0004674">
    <property type="term" value="F:protein serine/threonine kinase activity"/>
    <property type="evidence" value="ECO:0007669"/>
    <property type="project" value="UniProtKB-KW"/>
</dbReference>
<keyword evidence="15" id="KW-0325">Glycoprotein</keyword>
<dbReference type="SUPFAM" id="SSF56112">
    <property type="entry name" value="Protein kinase-like (PK-like)"/>
    <property type="match status" value="1"/>
</dbReference>
<dbReference type="InterPro" id="IPR011009">
    <property type="entry name" value="Kinase-like_dom_sf"/>
</dbReference>
<dbReference type="CDD" id="cd14066">
    <property type="entry name" value="STKc_IRAK"/>
    <property type="match status" value="1"/>
</dbReference>
<dbReference type="Gene3D" id="1.10.510.10">
    <property type="entry name" value="Transferase(Phosphotransferase) domain 1"/>
    <property type="match status" value="1"/>
</dbReference>
<dbReference type="InterPro" id="IPR008271">
    <property type="entry name" value="Ser/Thr_kinase_AS"/>
</dbReference>
<dbReference type="PANTHER" id="PTHR48006">
    <property type="entry name" value="LEUCINE-RICH REPEAT-CONTAINING PROTEIN DDB_G0281931-RELATED"/>
    <property type="match status" value="1"/>
</dbReference>
<evidence type="ECO:0000256" key="10">
    <source>
        <dbReference type="ARBA" id="ARBA00022777"/>
    </source>
</evidence>
<dbReference type="InterPro" id="IPR021720">
    <property type="entry name" value="Malectin_dom"/>
</dbReference>
<evidence type="ECO:0000259" key="20">
    <source>
        <dbReference type="PROSITE" id="PS50011"/>
    </source>
</evidence>
<evidence type="ECO:0000256" key="7">
    <source>
        <dbReference type="ARBA" id="ARBA00022729"/>
    </source>
</evidence>
<feature type="transmembrane region" description="Helical" evidence="19">
    <location>
        <begin position="242"/>
        <end position="268"/>
    </location>
</feature>
<name>A0AA88AJA0_FICCA</name>
<evidence type="ECO:0000256" key="3">
    <source>
        <dbReference type="ARBA" id="ARBA00022527"/>
    </source>
</evidence>
<dbReference type="PROSITE" id="PS50011">
    <property type="entry name" value="PROTEIN_KINASE_DOM"/>
    <property type="match status" value="1"/>
</dbReference>
<evidence type="ECO:0000256" key="2">
    <source>
        <dbReference type="ARBA" id="ARBA00012513"/>
    </source>
</evidence>
<keyword evidence="22" id="KW-1185">Reference proteome</keyword>
<dbReference type="FunFam" id="3.30.200.20:FF:000140">
    <property type="entry name" value="Leucine-rich repeat receptor-like protein kinase"/>
    <property type="match status" value="1"/>
</dbReference>
<dbReference type="SMART" id="SM00220">
    <property type="entry name" value="S_TKc"/>
    <property type="match status" value="1"/>
</dbReference>
<dbReference type="Pfam" id="PF11721">
    <property type="entry name" value="Malectin"/>
    <property type="match status" value="1"/>
</dbReference>
<reference evidence="21" key="1">
    <citation type="submission" date="2023-07" db="EMBL/GenBank/DDBJ databases">
        <title>draft genome sequence of fig (Ficus carica).</title>
        <authorList>
            <person name="Takahashi T."/>
            <person name="Nishimura K."/>
        </authorList>
    </citation>
    <scope>NUCLEOTIDE SEQUENCE</scope>
</reference>
<evidence type="ECO:0000256" key="1">
    <source>
        <dbReference type="ARBA" id="ARBA00004479"/>
    </source>
</evidence>
<evidence type="ECO:0000256" key="13">
    <source>
        <dbReference type="ARBA" id="ARBA00023136"/>
    </source>
</evidence>
<evidence type="ECO:0000256" key="17">
    <source>
        <dbReference type="ARBA" id="ARBA00048679"/>
    </source>
</evidence>
<dbReference type="InterPro" id="IPR051824">
    <property type="entry name" value="LRR_Rcpt-Like_S/T_Kinase"/>
</dbReference>
<comment type="catalytic activity">
    <reaction evidence="16">
        <text>L-threonyl-[protein] + ATP = O-phospho-L-threonyl-[protein] + ADP + H(+)</text>
        <dbReference type="Rhea" id="RHEA:46608"/>
        <dbReference type="Rhea" id="RHEA-COMP:11060"/>
        <dbReference type="Rhea" id="RHEA-COMP:11605"/>
        <dbReference type="ChEBI" id="CHEBI:15378"/>
        <dbReference type="ChEBI" id="CHEBI:30013"/>
        <dbReference type="ChEBI" id="CHEBI:30616"/>
        <dbReference type="ChEBI" id="CHEBI:61977"/>
        <dbReference type="ChEBI" id="CHEBI:456216"/>
        <dbReference type="EC" id="2.7.11.1"/>
    </reaction>
</comment>
<dbReference type="InterPro" id="IPR000719">
    <property type="entry name" value="Prot_kinase_dom"/>
</dbReference>
<evidence type="ECO:0000256" key="15">
    <source>
        <dbReference type="ARBA" id="ARBA00023180"/>
    </source>
</evidence>
<dbReference type="Gene3D" id="3.30.200.20">
    <property type="entry name" value="Phosphorylase Kinase, domain 1"/>
    <property type="match status" value="1"/>
</dbReference>
<keyword evidence="3" id="KW-0723">Serine/threonine-protein kinase</keyword>
<feature type="region of interest" description="Disordered" evidence="18">
    <location>
        <begin position="622"/>
        <end position="646"/>
    </location>
</feature>
<evidence type="ECO:0000313" key="22">
    <source>
        <dbReference type="Proteomes" id="UP001187192"/>
    </source>
</evidence>
<accession>A0AA88AJA0</accession>
<evidence type="ECO:0000256" key="4">
    <source>
        <dbReference type="ARBA" id="ARBA00022553"/>
    </source>
</evidence>
<evidence type="ECO:0000256" key="12">
    <source>
        <dbReference type="ARBA" id="ARBA00022989"/>
    </source>
</evidence>
<keyword evidence="8" id="KW-0677">Repeat</keyword>
<dbReference type="Proteomes" id="UP001187192">
    <property type="component" value="Unassembled WGS sequence"/>
</dbReference>
<evidence type="ECO:0000256" key="11">
    <source>
        <dbReference type="ARBA" id="ARBA00022840"/>
    </source>
</evidence>
<dbReference type="GO" id="GO:0005524">
    <property type="term" value="F:ATP binding"/>
    <property type="evidence" value="ECO:0007669"/>
    <property type="project" value="UniProtKB-KW"/>
</dbReference>
<gene>
    <name evidence="21" type="ORF">TIFTF001_025634</name>
</gene>
<organism evidence="21 22">
    <name type="scientific">Ficus carica</name>
    <name type="common">Common fig</name>
    <dbReference type="NCBI Taxonomy" id="3494"/>
    <lineage>
        <taxon>Eukaryota</taxon>
        <taxon>Viridiplantae</taxon>
        <taxon>Streptophyta</taxon>
        <taxon>Embryophyta</taxon>
        <taxon>Tracheophyta</taxon>
        <taxon>Spermatophyta</taxon>
        <taxon>Magnoliopsida</taxon>
        <taxon>eudicotyledons</taxon>
        <taxon>Gunneridae</taxon>
        <taxon>Pentapetalae</taxon>
        <taxon>rosids</taxon>
        <taxon>fabids</taxon>
        <taxon>Rosales</taxon>
        <taxon>Moraceae</taxon>
        <taxon>Ficeae</taxon>
        <taxon>Ficus</taxon>
    </lineage>
</organism>
<evidence type="ECO:0000256" key="8">
    <source>
        <dbReference type="ARBA" id="ARBA00022737"/>
    </source>
</evidence>
<evidence type="ECO:0000256" key="6">
    <source>
        <dbReference type="ARBA" id="ARBA00022692"/>
    </source>
</evidence>
<protein>
    <recommendedName>
        <fullName evidence="2">non-specific serine/threonine protein kinase</fullName>
        <ecNumber evidence="2">2.7.11.1</ecNumber>
    </recommendedName>
</protein>
<proteinExistence type="predicted"/>
<dbReference type="EMBL" id="BTGU01000064">
    <property type="protein sequence ID" value="GMN56519.1"/>
    <property type="molecule type" value="Genomic_DNA"/>
</dbReference>
<evidence type="ECO:0000256" key="9">
    <source>
        <dbReference type="ARBA" id="ARBA00022741"/>
    </source>
</evidence>